<gene>
    <name evidence="1" type="ORF">ACFP3U_18335</name>
</gene>
<accession>A0ABW0X348</accession>
<evidence type="ECO:0000313" key="1">
    <source>
        <dbReference type="EMBL" id="MFC5664935.1"/>
    </source>
</evidence>
<proteinExistence type="predicted"/>
<dbReference type="Proteomes" id="UP001595975">
    <property type="component" value="Unassembled WGS sequence"/>
</dbReference>
<name>A0ABW0X348_9ACTN</name>
<keyword evidence="2" id="KW-1185">Reference proteome</keyword>
<reference evidence="2" key="1">
    <citation type="journal article" date="2019" name="Int. J. Syst. Evol. Microbiol.">
        <title>The Global Catalogue of Microorganisms (GCM) 10K type strain sequencing project: providing services to taxonomists for standard genome sequencing and annotation.</title>
        <authorList>
            <consortium name="The Broad Institute Genomics Platform"/>
            <consortium name="The Broad Institute Genome Sequencing Center for Infectious Disease"/>
            <person name="Wu L."/>
            <person name="Ma J."/>
        </authorList>
    </citation>
    <scope>NUCLEOTIDE SEQUENCE [LARGE SCALE GENOMIC DNA]</scope>
    <source>
        <strain evidence="2">CGMCC 4.1437</strain>
    </source>
</reference>
<dbReference type="EMBL" id="JBHSOF010000022">
    <property type="protein sequence ID" value="MFC5664935.1"/>
    <property type="molecule type" value="Genomic_DNA"/>
</dbReference>
<organism evidence="1 2">
    <name type="scientific">Kitasatospora misakiensis</name>
    <dbReference type="NCBI Taxonomy" id="67330"/>
    <lineage>
        <taxon>Bacteria</taxon>
        <taxon>Bacillati</taxon>
        <taxon>Actinomycetota</taxon>
        <taxon>Actinomycetes</taxon>
        <taxon>Kitasatosporales</taxon>
        <taxon>Streptomycetaceae</taxon>
        <taxon>Kitasatospora</taxon>
    </lineage>
</organism>
<sequence>MEGPQPLEEVKLEAIFSGMDPWKLNNDFTEISTSSGFIDLHNEVSVIGFRFIGHPRQDLLVDFKEDSGEFFSLEFQNVGELTFRQGGVASEGWPEIAEDVEPEGLDNISYYEYGTDIPPVFDISSLNLNLKFRSGRVCFVRPQDRR</sequence>
<evidence type="ECO:0000313" key="2">
    <source>
        <dbReference type="Proteomes" id="UP001595975"/>
    </source>
</evidence>
<protein>
    <submittedName>
        <fullName evidence="1">Uncharacterized protein</fullName>
    </submittedName>
</protein>
<comment type="caution">
    <text evidence="1">The sequence shown here is derived from an EMBL/GenBank/DDBJ whole genome shotgun (WGS) entry which is preliminary data.</text>
</comment>
<dbReference type="RefSeq" id="WP_380226626.1">
    <property type="nucleotide sequence ID" value="NZ_JBHSOF010000022.1"/>
</dbReference>